<dbReference type="InterPro" id="IPR014955">
    <property type="entry name" value="DUF1826"/>
</dbReference>
<dbReference type="EMBL" id="JALHAT010000005">
    <property type="protein sequence ID" value="MCJ1960197.1"/>
    <property type="molecule type" value="Genomic_DNA"/>
</dbReference>
<protein>
    <submittedName>
        <fullName evidence="1">DUF1826 domain-containing protein</fullName>
    </submittedName>
</protein>
<sequence>MSAAVCANAPEVLTRIAEPEVHLAIWEAGRPSGLDWLDTLDLAGISDLSFPCALTDLDREIGEGLAEAGYPEGAERDVLGELMADLARRFGAIMGCDAVKVRLEVIRTDACRKFHADYVPARLITTLAGPGTQWIEADRILEGNPEEIHQMRAGDVGLFKGRLLAPEPAILHRSVPLSAIGGTRLLLVLDPLGVGEGTA</sequence>
<dbReference type="Proteomes" id="UP001162802">
    <property type="component" value="Unassembled WGS sequence"/>
</dbReference>
<evidence type="ECO:0000313" key="2">
    <source>
        <dbReference type="Proteomes" id="UP001162802"/>
    </source>
</evidence>
<name>A0ABT0AAI5_9SPHN</name>
<comment type="caution">
    <text evidence="1">The sequence shown here is derived from an EMBL/GenBank/DDBJ whole genome shotgun (WGS) entry which is preliminary data.</text>
</comment>
<dbReference type="Pfam" id="PF08856">
    <property type="entry name" value="DUF1826"/>
    <property type="match status" value="1"/>
</dbReference>
<organism evidence="1 2">
    <name type="scientific">Novosphingobium mangrovi</name>
    <name type="common">ex Hu et al. 2023</name>
    <dbReference type="NCBI Taxonomy" id="2930094"/>
    <lineage>
        <taxon>Bacteria</taxon>
        <taxon>Pseudomonadati</taxon>
        <taxon>Pseudomonadota</taxon>
        <taxon>Alphaproteobacteria</taxon>
        <taxon>Sphingomonadales</taxon>
        <taxon>Sphingomonadaceae</taxon>
        <taxon>Novosphingobium</taxon>
    </lineage>
</organism>
<evidence type="ECO:0000313" key="1">
    <source>
        <dbReference type="EMBL" id="MCJ1960197.1"/>
    </source>
</evidence>
<proteinExistence type="predicted"/>
<keyword evidence="2" id="KW-1185">Reference proteome</keyword>
<gene>
    <name evidence="1" type="ORF">MTR65_05870</name>
</gene>
<reference evidence="1" key="1">
    <citation type="submission" date="2022-03" db="EMBL/GenBank/DDBJ databases">
        <title>Identification of a novel bacterium isolated from mangrove sediments.</title>
        <authorList>
            <person name="Pan X."/>
        </authorList>
    </citation>
    <scope>NUCLEOTIDE SEQUENCE</scope>
    <source>
        <strain evidence="1">B2637</strain>
    </source>
</reference>
<dbReference type="RefSeq" id="WP_243798058.1">
    <property type="nucleotide sequence ID" value="NZ_JALHAT010000005.1"/>
</dbReference>
<accession>A0ABT0AAI5</accession>